<evidence type="ECO:0000256" key="3">
    <source>
        <dbReference type="ARBA" id="ARBA00022475"/>
    </source>
</evidence>
<keyword evidence="6 9" id="KW-1133">Transmembrane helix</keyword>
<proteinExistence type="inferred from homology"/>
<organism evidence="11 12">
    <name type="scientific">Undibacter mobilis</name>
    <dbReference type="NCBI Taxonomy" id="2292256"/>
    <lineage>
        <taxon>Bacteria</taxon>
        <taxon>Pseudomonadati</taxon>
        <taxon>Pseudomonadota</taxon>
        <taxon>Alphaproteobacteria</taxon>
        <taxon>Hyphomicrobiales</taxon>
        <taxon>Nitrobacteraceae</taxon>
        <taxon>Undibacter</taxon>
    </lineage>
</organism>
<feature type="domain" description="Tripartite ATP-independent periplasmic transporters DctQ component" evidence="10">
    <location>
        <begin position="38"/>
        <end position="158"/>
    </location>
</feature>
<evidence type="ECO:0000313" key="11">
    <source>
        <dbReference type="EMBL" id="RDV04708.1"/>
    </source>
</evidence>
<comment type="function">
    <text evidence="9">Part of the tripartite ATP-independent periplasmic (TRAP) transport system.</text>
</comment>
<dbReference type="PANTHER" id="PTHR35011:SF10">
    <property type="entry name" value="TRAP TRANSPORTER SMALL PERMEASE PROTEIN"/>
    <property type="match status" value="1"/>
</dbReference>
<evidence type="ECO:0000259" key="10">
    <source>
        <dbReference type="Pfam" id="PF04290"/>
    </source>
</evidence>
<evidence type="ECO:0000313" key="12">
    <source>
        <dbReference type="Proteomes" id="UP000263993"/>
    </source>
</evidence>
<sequence>MNTSSSNSLEQSARTFLVWLRWLEASVAVVCISACGALLIADVVFRELLGHGLPWAQRVAVYCATTAAMLGFGLAIQSGEHLRPTLFDNVFPPGARPAVARLGSLLSAAICLWLAYYSWFFVYTSYLSGYRGVALDTAVWPMQTVLPYAFASAALRYFIYALLPVLTPVESSQGGVE</sequence>
<comment type="caution">
    <text evidence="11">The sequence shown here is derived from an EMBL/GenBank/DDBJ whole genome shotgun (WGS) entry which is preliminary data.</text>
</comment>
<keyword evidence="12" id="KW-1185">Reference proteome</keyword>
<evidence type="ECO:0000256" key="6">
    <source>
        <dbReference type="ARBA" id="ARBA00022989"/>
    </source>
</evidence>
<feature type="transmembrane region" description="Helical" evidence="9">
    <location>
        <begin position="59"/>
        <end position="78"/>
    </location>
</feature>
<keyword evidence="7 9" id="KW-0472">Membrane</keyword>
<dbReference type="Pfam" id="PF04290">
    <property type="entry name" value="DctQ"/>
    <property type="match status" value="1"/>
</dbReference>
<comment type="similarity">
    <text evidence="8 9">Belongs to the TRAP transporter small permease family.</text>
</comment>
<feature type="transmembrane region" description="Helical" evidence="9">
    <location>
        <begin position="98"/>
        <end position="124"/>
    </location>
</feature>
<dbReference type="InterPro" id="IPR007387">
    <property type="entry name" value="TRAP_DctQ"/>
</dbReference>
<dbReference type="Proteomes" id="UP000263993">
    <property type="component" value="Unassembled WGS sequence"/>
</dbReference>
<dbReference type="AlphaFoldDB" id="A0A371BAU4"/>
<protein>
    <recommendedName>
        <fullName evidence="9">TRAP transporter small permease protein</fullName>
    </recommendedName>
</protein>
<comment type="subcellular location">
    <subcellularLocation>
        <location evidence="1 9">Cell inner membrane</location>
        <topology evidence="1 9">Multi-pass membrane protein</topology>
    </subcellularLocation>
</comment>
<dbReference type="GO" id="GO:0022857">
    <property type="term" value="F:transmembrane transporter activity"/>
    <property type="evidence" value="ECO:0007669"/>
    <property type="project" value="UniProtKB-UniRule"/>
</dbReference>
<evidence type="ECO:0000256" key="1">
    <source>
        <dbReference type="ARBA" id="ARBA00004429"/>
    </source>
</evidence>
<keyword evidence="3" id="KW-1003">Cell membrane</keyword>
<dbReference type="GO" id="GO:0005886">
    <property type="term" value="C:plasma membrane"/>
    <property type="evidence" value="ECO:0007669"/>
    <property type="project" value="UniProtKB-SubCell"/>
</dbReference>
<keyword evidence="4 9" id="KW-0997">Cell inner membrane</keyword>
<dbReference type="OrthoDB" id="7843639at2"/>
<accession>A0A371BAU4</accession>
<reference evidence="12" key="1">
    <citation type="submission" date="2018-08" db="EMBL/GenBank/DDBJ databases">
        <authorList>
            <person name="Kim S.-J."/>
            <person name="Jung G.-Y."/>
        </authorList>
    </citation>
    <scope>NUCLEOTIDE SEQUENCE [LARGE SCALE GENOMIC DNA]</scope>
    <source>
        <strain evidence="12">GY_H</strain>
    </source>
</reference>
<feature type="transmembrane region" description="Helical" evidence="9">
    <location>
        <begin position="20"/>
        <end position="39"/>
    </location>
</feature>
<gene>
    <name evidence="11" type="ORF">DXH78_09120</name>
</gene>
<evidence type="ECO:0000256" key="4">
    <source>
        <dbReference type="ARBA" id="ARBA00022519"/>
    </source>
</evidence>
<dbReference type="PANTHER" id="PTHR35011">
    <property type="entry name" value="2,3-DIKETO-L-GULONATE TRAP TRANSPORTER SMALL PERMEASE PROTEIN YIAM"/>
    <property type="match status" value="1"/>
</dbReference>
<evidence type="ECO:0000256" key="5">
    <source>
        <dbReference type="ARBA" id="ARBA00022692"/>
    </source>
</evidence>
<keyword evidence="5 9" id="KW-0812">Transmembrane</keyword>
<evidence type="ECO:0000256" key="9">
    <source>
        <dbReference type="RuleBase" id="RU369079"/>
    </source>
</evidence>
<dbReference type="InterPro" id="IPR055348">
    <property type="entry name" value="DctQ"/>
</dbReference>
<keyword evidence="2 9" id="KW-0813">Transport</keyword>
<feature type="transmembrane region" description="Helical" evidence="9">
    <location>
        <begin position="145"/>
        <end position="163"/>
    </location>
</feature>
<name>A0A371BAU4_9BRAD</name>
<comment type="subunit">
    <text evidence="9">The complex comprises the extracytoplasmic solute receptor protein and the two transmembrane proteins.</text>
</comment>
<evidence type="ECO:0000256" key="8">
    <source>
        <dbReference type="ARBA" id="ARBA00038436"/>
    </source>
</evidence>
<evidence type="ECO:0000256" key="2">
    <source>
        <dbReference type="ARBA" id="ARBA00022448"/>
    </source>
</evidence>
<dbReference type="GO" id="GO:0015740">
    <property type="term" value="P:C4-dicarboxylate transport"/>
    <property type="evidence" value="ECO:0007669"/>
    <property type="project" value="TreeGrafter"/>
</dbReference>
<dbReference type="RefSeq" id="WP_115516734.1">
    <property type="nucleotide sequence ID" value="NZ_QRGO01000001.1"/>
</dbReference>
<evidence type="ECO:0000256" key="7">
    <source>
        <dbReference type="ARBA" id="ARBA00023136"/>
    </source>
</evidence>
<dbReference type="EMBL" id="QRGO01000001">
    <property type="protein sequence ID" value="RDV04708.1"/>
    <property type="molecule type" value="Genomic_DNA"/>
</dbReference>